<dbReference type="InterPro" id="IPR028992">
    <property type="entry name" value="Hedgehog/Intein_dom"/>
</dbReference>
<dbReference type="RefSeq" id="WP_281463150.1">
    <property type="nucleotide sequence ID" value="NZ_JASBAN010000001.1"/>
</dbReference>
<dbReference type="NCBIfam" id="TIGR04415">
    <property type="entry name" value="O_hepto_targRPT"/>
    <property type="match status" value="3"/>
</dbReference>
<keyword evidence="3" id="KW-1185">Reference proteome</keyword>
<protein>
    <submittedName>
        <fullName evidence="2">Hint domain-containing protein</fullName>
    </submittedName>
</protein>
<comment type="caution">
    <text evidence="2">The sequence shown here is derived from an EMBL/GenBank/DDBJ whole genome shotgun (WGS) entry which is preliminary data.</text>
</comment>
<dbReference type="InterPro" id="IPR030930">
    <property type="entry name" value="AIDA"/>
</dbReference>
<sequence length="720" mass="77623">MDEQHSTQSIIQYAEDGQIIINNGSTYDVMYNKTVSNVQINSGGTLNVNAGSAVHILINGGTQSVTGAGGYTSDVTINNGGSQYIAGTIAENVVINSGGKQDVNVYGNATNVIINNGGKQTVSGVGKKTASVDSVTINSGGEQYIGLAGSASDTIIDGGIQYVYDGGYAYNTTINSGGIQYVSAGAMVTNTTINSGGRLEPGSASWGGNNEKVTFTNITVNSGGTLVTGGAILEGVITLNEGATVDLGFQTSSDATLNLVGKGSHTIIVTYDGLNKVYDLPIEGFQGGNGVDSDRIVFEGLENYPIASMDYTDGNGKASDDYVTIHFASNGYMTLHIVGIKQMGFSISQASDGSFIGTAGDHSGEPPCFLAGSMIKIPGGEIAVEALSIGDKICTFDWKKNKKAIRSICWIGSNIVVVQPHLSDDKAGYPVRIHKDAIADGVPYKDLLITAEHCLFFDGKFIPVRMLVNGTSICYDYSITQYTYYHIETKRHSVIWADGMLTESYLDTVNHKGFRQHGQFAILDVNSKVKDWEHDSAAPLMVDRAYVEPLYHQIAQRAFDMGFVKEKGLSLTTDSDFHLVTDCGESIYPQFDGKDKYIFVLTENICKVYLKSRTSRPCDTIGPFVDDRRQLGLLVGNITLLSFDKENKIQPYEITSHLTEQNLAGWGVIEPTSCRWTHGNAELDISLRNNQKRALIIQVISSNAYVISDQNDMLDIKKIA</sequence>
<dbReference type="Gene3D" id="2.170.16.10">
    <property type="entry name" value="Hedgehog/Intein (Hint) domain"/>
    <property type="match status" value="1"/>
</dbReference>
<dbReference type="SUPFAM" id="SSF51294">
    <property type="entry name" value="Hedgehog/intein (Hint) domain"/>
    <property type="match status" value="1"/>
</dbReference>
<dbReference type="Pfam" id="PF16168">
    <property type="entry name" value="AIDA"/>
    <property type="match status" value="1"/>
</dbReference>
<evidence type="ECO:0000259" key="1">
    <source>
        <dbReference type="Pfam" id="PF13403"/>
    </source>
</evidence>
<dbReference type="EMBL" id="JASBAN010000001">
    <property type="protein sequence ID" value="MDI2113557.1"/>
    <property type="molecule type" value="Genomic_DNA"/>
</dbReference>
<dbReference type="InterPro" id="IPR036844">
    <property type="entry name" value="Hint_dom_sf"/>
</dbReference>
<dbReference type="Gene3D" id="2.160.20.20">
    <property type="match status" value="2"/>
</dbReference>
<reference evidence="2" key="1">
    <citation type="submission" date="2023-05" db="EMBL/GenBank/DDBJ databases">
        <title>Whole genome sequence of Commensalibacter sp.</title>
        <authorList>
            <person name="Charoenyingcharoen P."/>
            <person name="Yukphan P."/>
        </authorList>
    </citation>
    <scope>NUCLEOTIDE SEQUENCE</scope>
    <source>
        <strain evidence="2">TBRC 10068</strain>
    </source>
</reference>
<organism evidence="2 3">
    <name type="scientific">Commensalibacter nepenthis</name>
    <dbReference type="NCBI Taxonomy" id="3043872"/>
    <lineage>
        <taxon>Bacteria</taxon>
        <taxon>Pseudomonadati</taxon>
        <taxon>Pseudomonadota</taxon>
        <taxon>Alphaproteobacteria</taxon>
        <taxon>Acetobacterales</taxon>
        <taxon>Acetobacteraceae</taxon>
    </lineage>
</organism>
<dbReference type="Proteomes" id="UP001431775">
    <property type="component" value="Unassembled WGS sequence"/>
</dbReference>
<feature type="domain" description="Hedgehog/Intein (Hint)" evidence="1">
    <location>
        <begin position="367"/>
        <end position="508"/>
    </location>
</feature>
<name>A0ABT6Q9X0_9PROT</name>
<evidence type="ECO:0000313" key="3">
    <source>
        <dbReference type="Proteomes" id="UP001431775"/>
    </source>
</evidence>
<dbReference type="InterPro" id="IPR012332">
    <property type="entry name" value="Autotransporter_pectin_lyase_C"/>
</dbReference>
<accession>A0ABT6Q9X0</accession>
<evidence type="ECO:0000313" key="2">
    <source>
        <dbReference type="EMBL" id="MDI2113557.1"/>
    </source>
</evidence>
<proteinExistence type="predicted"/>
<gene>
    <name evidence="2" type="ORF">QJV33_09780</name>
</gene>
<dbReference type="Pfam" id="PF13403">
    <property type="entry name" value="Hint_2"/>
    <property type="match status" value="1"/>
</dbReference>